<evidence type="ECO:0000313" key="2">
    <source>
        <dbReference type="EMBL" id="ACU03999.1"/>
    </source>
</evidence>
<keyword evidence="1" id="KW-0812">Transmembrane</keyword>
<dbReference type="Proteomes" id="UP000000852">
    <property type="component" value="Chromosome"/>
</dbReference>
<keyword evidence="1" id="KW-1133">Transmembrane helix</keyword>
<protein>
    <submittedName>
        <fullName evidence="2">Membrane protein</fullName>
    </submittedName>
</protein>
<proteinExistence type="predicted"/>
<keyword evidence="3" id="KW-1185">Reference proteome</keyword>
<dbReference type="KEGG" id="phe:Phep_1790"/>
<dbReference type="PANTHER" id="PTHR36974">
    <property type="entry name" value="MEMBRANE PROTEIN-RELATED"/>
    <property type="match status" value="1"/>
</dbReference>
<accession>C6XVD3</accession>
<dbReference type="PANTHER" id="PTHR36974:SF1">
    <property type="entry name" value="DOXX FAMILY MEMBRANE PROTEIN"/>
    <property type="match status" value="1"/>
</dbReference>
<name>C6XVD3_PEDHD</name>
<dbReference type="HOGENOM" id="CLU_128738_4_1_10"/>
<feature type="transmembrane region" description="Helical" evidence="1">
    <location>
        <begin position="61"/>
        <end position="84"/>
    </location>
</feature>
<keyword evidence="1" id="KW-0472">Membrane</keyword>
<organism evidence="2 3">
    <name type="scientific">Pedobacter heparinus (strain ATCC 13125 / DSM 2366 / CIP 104194 / JCM 7457 / NBRC 12017 / NCIMB 9290 / NRRL B-14731 / HIM 762-3)</name>
    <dbReference type="NCBI Taxonomy" id="485917"/>
    <lineage>
        <taxon>Bacteria</taxon>
        <taxon>Pseudomonadati</taxon>
        <taxon>Bacteroidota</taxon>
        <taxon>Sphingobacteriia</taxon>
        <taxon>Sphingobacteriales</taxon>
        <taxon>Sphingobacteriaceae</taxon>
        <taxon>Pedobacter</taxon>
    </lineage>
</organism>
<feature type="transmembrane region" description="Helical" evidence="1">
    <location>
        <begin position="31"/>
        <end position="49"/>
    </location>
</feature>
<evidence type="ECO:0000313" key="3">
    <source>
        <dbReference type="Proteomes" id="UP000000852"/>
    </source>
</evidence>
<gene>
    <name evidence="2" type="ordered locus">Phep_1790</name>
</gene>
<evidence type="ECO:0000256" key="1">
    <source>
        <dbReference type="SAM" id="Phobius"/>
    </source>
</evidence>
<feature type="transmembrane region" description="Helical" evidence="1">
    <location>
        <begin position="129"/>
        <end position="148"/>
    </location>
</feature>
<sequence>MKPLLLLLGTFLFSILYFLIFDKDIDYKYAGRISMCAMLLFTSIGHFVLKKGMENMVPERIPFKPHIVIATGIFEILAGFALLAPTYYKAAGWFLIAFFVLILPANVNASIHHINYQNPEIPGPGLKYLWFRIPLQILFVAWIYFTAIKT</sequence>
<dbReference type="STRING" id="485917.Phep_1790"/>
<dbReference type="AlphaFoldDB" id="C6XVD3"/>
<feature type="transmembrane region" description="Helical" evidence="1">
    <location>
        <begin position="90"/>
        <end position="109"/>
    </location>
</feature>
<dbReference type="eggNOG" id="COG4270">
    <property type="taxonomic scope" value="Bacteria"/>
</dbReference>
<reference evidence="2 3" key="1">
    <citation type="journal article" date="2009" name="Stand. Genomic Sci.">
        <title>Complete genome sequence of Pedobacter heparinus type strain (HIM 762-3).</title>
        <authorList>
            <person name="Han C."/>
            <person name="Spring S."/>
            <person name="Lapidus A."/>
            <person name="Del Rio T.G."/>
            <person name="Tice H."/>
            <person name="Copeland A."/>
            <person name="Cheng J.F."/>
            <person name="Lucas S."/>
            <person name="Chen F."/>
            <person name="Nolan M."/>
            <person name="Bruce D."/>
            <person name="Goodwin L."/>
            <person name="Pitluck S."/>
            <person name="Ivanova N."/>
            <person name="Mavromatis K."/>
            <person name="Mikhailova N."/>
            <person name="Pati A."/>
            <person name="Chen A."/>
            <person name="Palaniappan K."/>
            <person name="Land M."/>
            <person name="Hauser L."/>
            <person name="Chang Y.J."/>
            <person name="Jeffries C.C."/>
            <person name="Saunders E."/>
            <person name="Chertkov O."/>
            <person name="Brettin T."/>
            <person name="Goker M."/>
            <person name="Rohde M."/>
            <person name="Bristow J."/>
            <person name="Eisen J.A."/>
            <person name="Markowitz V."/>
            <person name="Hugenholtz P."/>
            <person name="Kyrpides N.C."/>
            <person name="Klenk H.P."/>
            <person name="Detter J.C."/>
        </authorList>
    </citation>
    <scope>NUCLEOTIDE SEQUENCE [LARGE SCALE GENOMIC DNA]</scope>
    <source>
        <strain evidence="3">ATCC 13125 / DSM 2366 / CIP 104194 / JCM 7457 / NBRC 12017 / NCIMB 9290 / NRRL B-14731 / HIM 762-3</strain>
    </source>
</reference>
<dbReference type="EMBL" id="CP001681">
    <property type="protein sequence ID" value="ACU03999.1"/>
    <property type="molecule type" value="Genomic_DNA"/>
</dbReference>
<dbReference type="OrthoDB" id="673526at2"/>